<dbReference type="EMBL" id="CP053452">
    <property type="protein sequence ID" value="QJW97068.1"/>
    <property type="molecule type" value="Genomic_DNA"/>
</dbReference>
<gene>
    <name evidence="1" type="ORF">FTUN_4632</name>
</gene>
<reference evidence="2" key="1">
    <citation type="submission" date="2020-05" db="EMBL/GenBank/DDBJ databases">
        <title>Frigoriglobus tundricola gen. nov., sp. nov., a psychrotolerant cellulolytic planctomycete of the family Gemmataceae with two divergent copies of 16S rRNA gene.</title>
        <authorList>
            <person name="Kulichevskaya I.S."/>
            <person name="Ivanova A.A."/>
            <person name="Naumoff D.G."/>
            <person name="Beletsky A.V."/>
            <person name="Rijpstra W.I.C."/>
            <person name="Sinninghe Damste J.S."/>
            <person name="Mardanov A.V."/>
            <person name="Ravin N.V."/>
            <person name="Dedysh S.N."/>
        </authorList>
    </citation>
    <scope>NUCLEOTIDE SEQUENCE [LARGE SCALE GENOMIC DNA]</scope>
    <source>
        <strain evidence="2">PL17</strain>
    </source>
</reference>
<accession>A0A6M5YSU7</accession>
<dbReference type="KEGG" id="ftj:FTUN_4632"/>
<proteinExistence type="predicted"/>
<organism evidence="1 2">
    <name type="scientific">Frigoriglobus tundricola</name>
    <dbReference type="NCBI Taxonomy" id="2774151"/>
    <lineage>
        <taxon>Bacteria</taxon>
        <taxon>Pseudomonadati</taxon>
        <taxon>Planctomycetota</taxon>
        <taxon>Planctomycetia</taxon>
        <taxon>Gemmatales</taxon>
        <taxon>Gemmataceae</taxon>
        <taxon>Frigoriglobus</taxon>
    </lineage>
</organism>
<sequence length="81" mass="8783">MVCVDSGPGHLARLHFDLPTVQVWTKLPPHGFALPHPTLTAVTDAANPSAPSPSEFNRLKFEQLSGRNIANTLLNLIEADK</sequence>
<keyword evidence="2" id="KW-1185">Reference proteome</keyword>
<dbReference type="AlphaFoldDB" id="A0A6M5YSU7"/>
<name>A0A6M5YSU7_9BACT</name>
<dbReference type="Proteomes" id="UP000503447">
    <property type="component" value="Chromosome"/>
</dbReference>
<protein>
    <submittedName>
        <fullName evidence="1">Uncharacterized protein</fullName>
    </submittedName>
</protein>
<evidence type="ECO:0000313" key="2">
    <source>
        <dbReference type="Proteomes" id="UP000503447"/>
    </source>
</evidence>
<evidence type="ECO:0000313" key="1">
    <source>
        <dbReference type="EMBL" id="QJW97068.1"/>
    </source>
</evidence>